<evidence type="ECO:0000259" key="5">
    <source>
        <dbReference type="PROSITE" id="PS51352"/>
    </source>
</evidence>
<gene>
    <name evidence="6" type="ORF">EL17_23965</name>
</gene>
<comment type="subcellular location">
    <subcellularLocation>
        <location evidence="1">Cell envelope</location>
    </subcellularLocation>
</comment>
<dbReference type="GO" id="GO:0030313">
    <property type="term" value="C:cell envelope"/>
    <property type="evidence" value="ECO:0007669"/>
    <property type="project" value="UniProtKB-SubCell"/>
</dbReference>
<dbReference type="AlphaFoldDB" id="A0A074KNW8"/>
<dbReference type="InterPro" id="IPR012336">
    <property type="entry name" value="Thioredoxin-like_fold"/>
</dbReference>
<feature type="domain" description="Thioredoxin" evidence="5">
    <location>
        <begin position="384"/>
        <end position="530"/>
    </location>
</feature>
<comment type="caution">
    <text evidence="6">The sequence shown here is derived from an EMBL/GenBank/DDBJ whole genome shotgun (WGS) entry which is preliminary data.</text>
</comment>
<protein>
    <recommendedName>
        <fullName evidence="5">Thioredoxin domain-containing protein</fullName>
    </recommendedName>
</protein>
<dbReference type="STRING" id="1048983.EL17_23965"/>
<organism evidence="6 7">
    <name type="scientific">Anditalea andensis</name>
    <dbReference type="NCBI Taxonomy" id="1048983"/>
    <lineage>
        <taxon>Bacteria</taxon>
        <taxon>Pseudomonadati</taxon>
        <taxon>Bacteroidota</taxon>
        <taxon>Cytophagia</taxon>
        <taxon>Cytophagales</taxon>
        <taxon>Cytophagaceae</taxon>
        <taxon>Anditalea</taxon>
    </lineage>
</organism>
<keyword evidence="4" id="KW-0676">Redox-active center</keyword>
<proteinExistence type="predicted"/>
<accession>A0A074KNW8</accession>
<evidence type="ECO:0000256" key="3">
    <source>
        <dbReference type="ARBA" id="ARBA00023157"/>
    </source>
</evidence>
<sequence length="530" mass="59729">MKKRNIFFFLALLCLFGKDLYGQKVAGHPPVPSAAEGAPVVVYGEIRDFEPVEDIEIAFWENLFTPNSPNPIPRKFGIKTHKGNFFNNVQPKVDRLFELIITDIQGPGYINLSSGKSLFLEAYLVEPGDSIMLRIDRMTNTIVFGGPSGDKFQCQAELEKIGLKRELERPKTYNFQNSAPLDATLDSLLQQTLADFGRHPEILLSHSDVVSSLKNGILKLDDGEYLSVLDRYKNKLSNSSAQILKANYLSRDRYRVARRFVNAISEIKADTISDFLMADLQEMFQQEISRFLKLEQDNAHLKDAYQYVMLINATLKAEEMLTGTPFIELVAGLRQGALRDRVVTGHFLERFVVMKEGPEAVLKGLELVEDPAMGSILRDLYERQAAGKKALDFSLPNEYGEMVSLGDFKGKVILVDYWFTGCGACVILNQNHLVPISEYFQSDPEFVMVSISVDQKEEQWKKSLESGKYTPPGAIHLNTGKAGGKHELLESYNINAFPHVMLIDRDGYIINHGYYNPTFTKLKEDISGVL</sequence>
<dbReference type="PROSITE" id="PS51352">
    <property type="entry name" value="THIOREDOXIN_2"/>
    <property type="match status" value="1"/>
</dbReference>
<keyword evidence="2" id="KW-0201">Cytochrome c-type biogenesis</keyword>
<evidence type="ECO:0000256" key="2">
    <source>
        <dbReference type="ARBA" id="ARBA00022748"/>
    </source>
</evidence>
<dbReference type="InterPro" id="IPR013766">
    <property type="entry name" value="Thioredoxin_domain"/>
</dbReference>
<dbReference type="OrthoDB" id="9815205at2"/>
<dbReference type="PANTHER" id="PTHR42852:SF6">
    <property type="entry name" value="THIOL:DISULFIDE INTERCHANGE PROTEIN DSBE"/>
    <property type="match status" value="1"/>
</dbReference>
<dbReference type="EMBL" id="JMIH01000052">
    <property type="protein sequence ID" value="KEO71606.1"/>
    <property type="molecule type" value="Genomic_DNA"/>
</dbReference>
<dbReference type="SUPFAM" id="SSF52833">
    <property type="entry name" value="Thioredoxin-like"/>
    <property type="match status" value="1"/>
</dbReference>
<dbReference type="GO" id="GO:0017004">
    <property type="term" value="P:cytochrome complex assembly"/>
    <property type="evidence" value="ECO:0007669"/>
    <property type="project" value="UniProtKB-KW"/>
</dbReference>
<dbReference type="CDD" id="cd02966">
    <property type="entry name" value="TlpA_like_family"/>
    <property type="match status" value="1"/>
</dbReference>
<dbReference type="InterPro" id="IPR050553">
    <property type="entry name" value="Thioredoxin_ResA/DsbE_sf"/>
</dbReference>
<name>A0A074KNW8_9BACT</name>
<evidence type="ECO:0000313" key="7">
    <source>
        <dbReference type="Proteomes" id="UP000027821"/>
    </source>
</evidence>
<dbReference type="eggNOG" id="COG0526">
    <property type="taxonomic scope" value="Bacteria"/>
</dbReference>
<dbReference type="InterPro" id="IPR036249">
    <property type="entry name" value="Thioredoxin-like_sf"/>
</dbReference>
<evidence type="ECO:0000313" key="6">
    <source>
        <dbReference type="EMBL" id="KEO71606.1"/>
    </source>
</evidence>
<keyword evidence="3" id="KW-1015">Disulfide bond</keyword>
<dbReference type="Gene3D" id="3.40.30.10">
    <property type="entry name" value="Glutaredoxin"/>
    <property type="match status" value="1"/>
</dbReference>
<keyword evidence="7" id="KW-1185">Reference proteome</keyword>
<dbReference type="Proteomes" id="UP000027821">
    <property type="component" value="Unassembled WGS sequence"/>
</dbReference>
<evidence type="ECO:0000256" key="1">
    <source>
        <dbReference type="ARBA" id="ARBA00004196"/>
    </source>
</evidence>
<dbReference type="PANTHER" id="PTHR42852">
    <property type="entry name" value="THIOL:DISULFIDE INTERCHANGE PROTEIN DSBE"/>
    <property type="match status" value="1"/>
</dbReference>
<reference evidence="6 7" key="1">
    <citation type="submission" date="2014-04" db="EMBL/GenBank/DDBJ databases">
        <title>Characterization and application of a salt tolerant electro-active bacterium.</title>
        <authorList>
            <person name="Yang L."/>
            <person name="Wei S."/>
            <person name="Tay Q.X.M."/>
        </authorList>
    </citation>
    <scope>NUCLEOTIDE SEQUENCE [LARGE SCALE GENOMIC DNA]</scope>
    <source>
        <strain evidence="6 7">LY1</strain>
    </source>
</reference>
<dbReference type="Pfam" id="PF13905">
    <property type="entry name" value="Thioredoxin_8"/>
    <property type="match status" value="1"/>
</dbReference>
<dbReference type="RefSeq" id="WP_035079964.1">
    <property type="nucleotide sequence ID" value="NZ_JMIH01000052.1"/>
</dbReference>
<evidence type="ECO:0000256" key="4">
    <source>
        <dbReference type="ARBA" id="ARBA00023284"/>
    </source>
</evidence>